<reference evidence="2 3" key="1">
    <citation type="journal article" date="2023" name="Nucleic Acids Res.">
        <title>The hologenome of Daphnia magna reveals possible DNA methylation and microbiome-mediated evolution of the host genome.</title>
        <authorList>
            <person name="Chaturvedi A."/>
            <person name="Li X."/>
            <person name="Dhandapani V."/>
            <person name="Marshall H."/>
            <person name="Kissane S."/>
            <person name="Cuenca-Cambronero M."/>
            <person name="Asole G."/>
            <person name="Calvet F."/>
            <person name="Ruiz-Romero M."/>
            <person name="Marangio P."/>
            <person name="Guigo R."/>
            <person name="Rago D."/>
            <person name="Mirbahai L."/>
            <person name="Eastwood N."/>
            <person name="Colbourne J.K."/>
            <person name="Zhou J."/>
            <person name="Mallon E."/>
            <person name="Orsini L."/>
        </authorList>
    </citation>
    <scope>NUCLEOTIDE SEQUENCE [LARGE SCALE GENOMIC DNA]</scope>
    <source>
        <strain evidence="2">LRV0_1</strain>
    </source>
</reference>
<keyword evidence="3" id="KW-1185">Reference proteome</keyword>
<accession>A0ABQ9ZRF7</accession>
<name>A0ABQ9ZRF7_9CRUS</name>
<evidence type="ECO:0000313" key="2">
    <source>
        <dbReference type="EMBL" id="KAK4015508.1"/>
    </source>
</evidence>
<organism evidence="2 3">
    <name type="scientific">Daphnia magna</name>
    <dbReference type="NCBI Taxonomy" id="35525"/>
    <lineage>
        <taxon>Eukaryota</taxon>
        <taxon>Metazoa</taxon>
        <taxon>Ecdysozoa</taxon>
        <taxon>Arthropoda</taxon>
        <taxon>Crustacea</taxon>
        <taxon>Branchiopoda</taxon>
        <taxon>Diplostraca</taxon>
        <taxon>Cladocera</taxon>
        <taxon>Anomopoda</taxon>
        <taxon>Daphniidae</taxon>
        <taxon>Daphnia</taxon>
    </lineage>
</organism>
<gene>
    <name evidence="2" type="ORF">OUZ56_030485</name>
</gene>
<protein>
    <submittedName>
        <fullName evidence="2">Uncharacterized protein</fullName>
    </submittedName>
</protein>
<evidence type="ECO:0000313" key="3">
    <source>
        <dbReference type="Proteomes" id="UP001234178"/>
    </source>
</evidence>
<proteinExistence type="predicted"/>
<dbReference type="EMBL" id="JAOYFB010000005">
    <property type="protein sequence ID" value="KAK4015508.1"/>
    <property type="molecule type" value="Genomic_DNA"/>
</dbReference>
<feature type="region of interest" description="Disordered" evidence="1">
    <location>
        <begin position="18"/>
        <end position="40"/>
    </location>
</feature>
<evidence type="ECO:0000256" key="1">
    <source>
        <dbReference type="SAM" id="MobiDB-lite"/>
    </source>
</evidence>
<comment type="caution">
    <text evidence="2">The sequence shown here is derived from an EMBL/GenBank/DDBJ whole genome shotgun (WGS) entry which is preliminary data.</text>
</comment>
<sequence>MKDTRMDRCHRRAFYCAQPPATMTDRNGPATDGREGQQLEREEFESTGRRSAYALLRMLIQVPAAVRRWPADKMSRYVLHYPRHPHIRKRRHGSNSSDGIDQNVPPPQAFSSSLCVCVSHISFFF</sequence>
<dbReference type="Proteomes" id="UP001234178">
    <property type="component" value="Unassembled WGS sequence"/>
</dbReference>